<dbReference type="InterPro" id="IPR024654">
    <property type="entry name" value="Calcineurin-like_PHP_lpxH"/>
</dbReference>
<dbReference type="Gene3D" id="3.60.21.10">
    <property type="match status" value="1"/>
</dbReference>
<dbReference type="PANTHER" id="PTHR42850:SF2">
    <property type="entry name" value="BLL5683 PROTEIN"/>
    <property type="match status" value="1"/>
</dbReference>
<name>A0A5B8U4L1_9ACTN</name>
<evidence type="ECO:0000313" key="3">
    <source>
        <dbReference type="EMBL" id="QEC47798.1"/>
    </source>
</evidence>
<evidence type="ECO:0000259" key="2">
    <source>
        <dbReference type="Pfam" id="PF12850"/>
    </source>
</evidence>
<dbReference type="OrthoDB" id="9813918at2"/>
<dbReference type="EMBL" id="CP042430">
    <property type="protein sequence ID" value="QEC47798.1"/>
    <property type="molecule type" value="Genomic_DNA"/>
</dbReference>
<protein>
    <submittedName>
        <fullName evidence="3">Metallophosphoesterase family protein</fullName>
    </submittedName>
</protein>
<dbReference type="Proteomes" id="UP000321805">
    <property type="component" value="Chromosome"/>
</dbReference>
<dbReference type="SUPFAM" id="SSF56300">
    <property type="entry name" value="Metallo-dependent phosphatases"/>
    <property type="match status" value="1"/>
</dbReference>
<dbReference type="Pfam" id="PF12850">
    <property type="entry name" value="Metallophos_2"/>
    <property type="match status" value="1"/>
</dbReference>
<evidence type="ECO:0000256" key="1">
    <source>
        <dbReference type="ARBA" id="ARBA00008950"/>
    </source>
</evidence>
<dbReference type="KEGG" id="bsol:FSW04_09605"/>
<reference evidence="3 4" key="1">
    <citation type="journal article" date="2018" name="J. Microbiol.">
        <title>Baekduia soli gen. nov., sp. nov., a novel bacterium isolated from the soil of Baekdu Mountain and proposal of a novel family name, Baekduiaceae fam. nov.</title>
        <authorList>
            <person name="An D.S."/>
            <person name="Siddiqi M.Z."/>
            <person name="Kim K.H."/>
            <person name="Yu H.S."/>
            <person name="Im W.T."/>
        </authorList>
    </citation>
    <scope>NUCLEOTIDE SEQUENCE [LARGE SCALE GENOMIC DNA]</scope>
    <source>
        <strain evidence="3 4">BR7-21</strain>
    </source>
</reference>
<dbReference type="InterPro" id="IPR050126">
    <property type="entry name" value="Ap4A_hydrolase"/>
</dbReference>
<dbReference type="CDD" id="cd00838">
    <property type="entry name" value="MPP_superfamily"/>
    <property type="match status" value="1"/>
</dbReference>
<comment type="similarity">
    <text evidence="1">Belongs to the metallophosphoesterase superfamily. YfcE family.</text>
</comment>
<evidence type="ECO:0000313" key="4">
    <source>
        <dbReference type="Proteomes" id="UP000321805"/>
    </source>
</evidence>
<dbReference type="PIRSF" id="PIRSF000883">
    <property type="entry name" value="Pesterase_MJ0912"/>
    <property type="match status" value="1"/>
</dbReference>
<dbReference type="GO" id="GO:0005737">
    <property type="term" value="C:cytoplasm"/>
    <property type="evidence" value="ECO:0007669"/>
    <property type="project" value="TreeGrafter"/>
</dbReference>
<proteinExistence type="inferred from homology"/>
<keyword evidence="4" id="KW-1185">Reference proteome</keyword>
<dbReference type="GO" id="GO:0016791">
    <property type="term" value="F:phosphatase activity"/>
    <property type="evidence" value="ECO:0007669"/>
    <property type="project" value="TreeGrafter"/>
</dbReference>
<dbReference type="RefSeq" id="WP_146918661.1">
    <property type="nucleotide sequence ID" value="NZ_CP042430.1"/>
</dbReference>
<dbReference type="InterPro" id="IPR029052">
    <property type="entry name" value="Metallo-depent_PP-like"/>
</dbReference>
<dbReference type="PANTHER" id="PTHR42850">
    <property type="entry name" value="METALLOPHOSPHOESTERASE"/>
    <property type="match status" value="1"/>
</dbReference>
<dbReference type="InterPro" id="IPR011152">
    <property type="entry name" value="Pesterase_MJ0912"/>
</dbReference>
<organism evidence="3 4">
    <name type="scientific">Baekduia soli</name>
    <dbReference type="NCBI Taxonomy" id="496014"/>
    <lineage>
        <taxon>Bacteria</taxon>
        <taxon>Bacillati</taxon>
        <taxon>Actinomycetota</taxon>
        <taxon>Thermoleophilia</taxon>
        <taxon>Solirubrobacterales</taxon>
        <taxon>Baekduiaceae</taxon>
        <taxon>Baekduia</taxon>
    </lineage>
</organism>
<gene>
    <name evidence="3" type="ORF">FSW04_09605</name>
</gene>
<dbReference type="AlphaFoldDB" id="A0A5B8U4L1"/>
<sequence length="230" mass="23960">MRAILYDVHGNLGALEAVLGDAERAGARSFLLGGDYGAFGPEPVACVARLRALGDAATWIRGNWERWQAGPAAAPETEVVQGAAAAVAAALGPDLVAELAALPTRVTIDGTLYCHASPPSDMEPIAREEDADADDQLLAGVTERRVVFGHTHVQFRRATTRGIELVNAGSVGLPFDGDTRAAYALVDDAGALQLRRVAYDVEATAGALDAVGAPWATTTAARLRAASFEL</sequence>
<feature type="domain" description="Calcineurin-like phosphoesterase" evidence="2">
    <location>
        <begin position="4"/>
        <end position="187"/>
    </location>
</feature>
<accession>A0A5B8U4L1</accession>